<dbReference type="EMBL" id="CM044707">
    <property type="protein sequence ID" value="KAI5654531.1"/>
    <property type="molecule type" value="Genomic_DNA"/>
</dbReference>
<proteinExistence type="predicted"/>
<protein>
    <submittedName>
        <fullName evidence="1">Uncharacterized protein</fullName>
    </submittedName>
</protein>
<comment type="caution">
    <text evidence="1">The sequence shown here is derived from an EMBL/GenBank/DDBJ whole genome shotgun (WGS) entry which is preliminary data.</text>
</comment>
<reference evidence="2" key="1">
    <citation type="journal article" date="2023" name="Nat. Plants">
        <title>Single-cell RNA sequencing provides a high-resolution roadmap for understanding the multicellular compartmentation of specialized metabolism.</title>
        <authorList>
            <person name="Sun S."/>
            <person name="Shen X."/>
            <person name="Li Y."/>
            <person name="Li Y."/>
            <person name="Wang S."/>
            <person name="Li R."/>
            <person name="Zhang H."/>
            <person name="Shen G."/>
            <person name="Guo B."/>
            <person name="Wei J."/>
            <person name="Xu J."/>
            <person name="St-Pierre B."/>
            <person name="Chen S."/>
            <person name="Sun C."/>
        </authorList>
    </citation>
    <scope>NUCLEOTIDE SEQUENCE [LARGE SCALE GENOMIC DNA]</scope>
</reference>
<sequence length="120" mass="12937">MQVKIQGLIFSKMGKQGNNLEKNWLVLGETTLPSTARLPLPSPVGLVLIGFPLECVVAKSSIEVLHEEKNRLDGNYLNVLIVRCGGAVLYASPSTGIHATNFSASDRDASPFCVLKTVQN</sequence>
<gene>
    <name evidence="1" type="ORF">M9H77_31718</name>
</gene>
<evidence type="ECO:0000313" key="1">
    <source>
        <dbReference type="EMBL" id="KAI5654531.1"/>
    </source>
</evidence>
<organism evidence="1 2">
    <name type="scientific">Catharanthus roseus</name>
    <name type="common">Madagascar periwinkle</name>
    <name type="synonym">Vinca rosea</name>
    <dbReference type="NCBI Taxonomy" id="4058"/>
    <lineage>
        <taxon>Eukaryota</taxon>
        <taxon>Viridiplantae</taxon>
        <taxon>Streptophyta</taxon>
        <taxon>Embryophyta</taxon>
        <taxon>Tracheophyta</taxon>
        <taxon>Spermatophyta</taxon>
        <taxon>Magnoliopsida</taxon>
        <taxon>eudicotyledons</taxon>
        <taxon>Gunneridae</taxon>
        <taxon>Pentapetalae</taxon>
        <taxon>asterids</taxon>
        <taxon>lamiids</taxon>
        <taxon>Gentianales</taxon>
        <taxon>Apocynaceae</taxon>
        <taxon>Rauvolfioideae</taxon>
        <taxon>Vinceae</taxon>
        <taxon>Catharanthinae</taxon>
        <taxon>Catharanthus</taxon>
    </lineage>
</organism>
<evidence type="ECO:0000313" key="2">
    <source>
        <dbReference type="Proteomes" id="UP001060085"/>
    </source>
</evidence>
<accession>A0ACC0A1T0</accession>
<dbReference type="Proteomes" id="UP001060085">
    <property type="component" value="Linkage Group LG07"/>
</dbReference>
<name>A0ACC0A1T0_CATRO</name>
<keyword evidence="2" id="KW-1185">Reference proteome</keyword>